<dbReference type="OMA" id="MYTHCTG"/>
<dbReference type="GeneTree" id="ENSGT00910000147627"/>
<reference evidence="1" key="2">
    <citation type="submission" date="2025-09" db="UniProtKB">
        <authorList>
            <consortium name="Ensembl"/>
        </authorList>
    </citation>
    <scope>IDENTIFICATION</scope>
</reference>
<proteinExistence type="predicted"/>
<dbReference type="AlphaFoldDB" id="A0A2K5PAV7"/>
<organism evidence="1 2">
    <name type="scientific">Cebus imitator</name>
    <name type="common">Panamanian white-faced capuchin</name>
    <name type="synonym">Cebus capucinus imitator</name>
    <dbReference type="NCBI Taxonomy" id="2715852"/>
    <lineage>
        <taxon>Eukaryota</taxon>
        <taxon>Metazoa</taxon>
        <taxon>Chordata</taxon>
        <taxon>Craniata</taxon>
        <taxon>Vertebrata</taxon>
        <taxon>Euteleostomi</taxon>
        <taxon>Mammalia</taxon>
        <taxon>Eutheria</taxon>
        <taxon>Euarchontoglires</taxon>
        <taxon>Primates</taxon>
        <taxon>Haplorrhini</taxon>
        <taxon>Platyrrhini</taxon>
        <taxon>Cebidae</taxon>
        <taxon>Cebinae</taxon>
        <taxon>Cebus</taxon>
    </lineage>
</organism>
<reference evidence="1" key="1">
    <citation type="submission" date="2025-08" db="UniProtKB">
        <authorList>
            <consortium name="Ensembl"/>
        </authorList>
    </citation>
    <scope>IDENTIFICATION</scope>
</reference>
<evidence type="ECO:0000313" key="1">
    <source>
        <dbReference type="Ensembl" id="ENSCCAP00000000769.1"/>
    </source>
</evidence>
<dbReference type="Ensembl" id="ENSCCAT00000005078.1">
    <property type="protein sequence ID" value="ENSCCAP00000000769.1"/>
    <property type="gene ID" value="ENSCCAG00000004838.1"/>
</dbReference>
<name>A0A2K5PAV7_CEBIM</name>
<keyword evidence="2" id="KW-1185">Reference proteome</keyword>
<protein>
    <submittedName>
        <fullName evidence="1">Uncharacterized protein</fullName>
    </submittedName>
</protein>
<dbReference type="Proteomes" id="UP000233040">
    <property type="component" value="Unassembled WGS sequence"/>
</dbReference>
<evidence type="ECO:0000313" key="2">
    <source>
        <dbReference type="Proteomes" id="UP000233040"/>
    </source>
</evidence>
<accession>A0A2K5PAV7</accession>
<sequence length="50" mass="5736">MYTRCTGLWTHSMCKKILTSDPESPVYPLTSQLPEGLQVFRTLLFRAKCS</sequence>